<keyword evidence="2 3" id="KW-0687">Ribonucleoprotein</keyword>
<dbReference type="GO" id="GO:0006412">
    <property type="term" value="P:translation"/>
    <property type="evidence" value="ECO:0007669"/>
    <property type="project" value="UniProtKB-UniRule"/>
</dbReference>
<dbReference type="AlphaFoldDB" id="A0A075GZX2"/>
<dbReference type="EMBL" id="KF900864">
    <property type="protein sequence ID" value="AIF09491.1"/>
    <property type="molecule type" value="Genomic_DNA"/>
</dbReference>
<protein>
    <recommendedName>
        <fullName evidence="3">Small ribosomal subunit protein eS1</fullName>
    </recommendedName>
</protein>
<dbReference type="GO" id="GO:0003735">
    <property type="term" value="F:structural constituent of ribosome"/>
    <property type="evidence" value="ECO:0007669"/>
    <property type="project" value="InterPro"/>
</dbReference>
<comment type="similarity">
    <text evidence="3">Belongs to the eukaryotic ribosomal protein eS1 family.</text>
</comment>
<evidence type="ECO:0000313" key="4">
    <source>
        <dbReference type="EMBL" id="AIF09491.1"/>
    </source>
</evidence>
<dbReference type="InterPro" id="IPR001593">
    <property type="entry name" value="Ribosomal_eS1"/>
</dbReference>
<dbReference type="HAMAP" id="MF_00359">
    <property type="entry name" value="Ribosomal_eS1"/>
    <property type="match status" value="1"/>
</dbReference>
<evidence type="ECO:0000256" key="2">
    <source>
        <dbReference type="ARBA" id="ARBA00023274"/>
    </source>
</evidence>
<gene>
    <name evidence="4" type="primary">RP-S3Ae</name>
    <name evidence="4" type="synonym">RPS3A</name>
    <name evidence="3" type="synonym">rps3ae</name>
</gene>
<evidence type="ECO:0000256" key="1">
    <source>
        <dbReference type="ARBA" id="ARBA00022980"/>
    </source>
</evidence>
<dbReference type="GO" id="GO:0005840">
    <property type="term" value="C:ribosome"/>
    <property type="evidence" value="ECO:0007669"/>
    <property type="project" value="UniProtKB-KW"/>
</dbReference>
<name>A0A075GZX2_9ARCH</name>
<reference evidence="4" key="1">
    <citation type="journal article" date="2014" name="Genome Biol. Evol.">
        <title>Pangenome evidence for extensive interdomain horizontal transfer affecting lineage core and shell genes in uncultured planktonic thaumarchaeota and euryarchaeota.</title>
        <authorList>
            <person name="Deschamps P."/>
            <person name="Zivanovic Y."/>
            <person name="Moreira D."/>
            <person name="Rodriguez-Valera F."/>
            <person name="Lopez-Garcia P."/>
        </authorList>
    </citation>
    <scope>NUCLEOTIDE SEQUENCE</scope>
</reference>
<dbReference type="SMART" id="SM01397">
    <property type="entry name" value="Ribosomal_S3Ae"/>
    <property type="match status" value="1"/>
</dbReference>
<dbReference type="NCBIfam" id="NF003142">
    <property type="entry name" value="PRK04057.1"/>
    <property type="match status" value="1"/>
</dbReference>
<accession>A0A075GZX2</accession>
<proteinExistence type="inferred from homology"/>
<organism evidence="4">
    <name type="scientific">uncultured marine thaumarchaeote KM3_37_D10</name>
    <dbReference type="NCBI Taxonomy" id="1456137"/>
    <lineage>
        <taxon>Archaea</taxon>
        <taxon>Nitrososphaerota</taxon>
        <taxon>environmental samples</taxon>
    </lineage>
</organism>
<dbReference type="Pfam" id="PF01015">
    <property type="entry name" value="Ribosomal_S3Ae"/>
    <property type="match status" value="1"/>
</dbReference>
<keyword evidence="1 3" id="KW-0689">Ribosomal protein</keyword>
<dbReference type="GO" id="GO:1990904">
    <property type="term" value="C:ribonucleoprotein complex"/>
    <property type="evidence" value="ECO:0007669"/>
    <property type="project" value="UniProtKB-KW"/>
</dbReference>
<dbReference type="InterPro" id="IPR030838">
    <property type="entry name" value="Ribosomal_eS1_arc"/>
</dbReference>
<sequence length="211" mass="24390">MARKARKIKDKWKEKKWVTVIAPDSFNDIALAYIPITDDEKAKGRVLEVTLHDILKGDPSQHQYKIFFQIEQVVDEKAKTIFKKFEYSKEFLRSLIRRGSSKINFVINAQTKDGNEFRIKIIALTYRQLNTSRQRQLRLIAKDIIEKSVPQMVLDEFVQATCYGKINAEIMASAKKIIKLRHVGLERVKLIKTASAQTILLKAKTPQTKSN</sequence>
<evidence type="ECO:0000256" key="3">
    <source>
        <dbReference type="HAMAP-Rule" id="MF_00359"/>
    </source>
</evidence>